<evidence type="ECO:0000313" key="1">
    <source>
        <dbReference type="EMBL" id="VYS93589.1"/>
    </source>
</evidence>
<proteinExistence type="predicted"/>
<dbReference type="EMBL" id="CACRSM010000002">
    <property type="protein sequence ID" value="VYS93589.1"/>
    <property type="molecule type" value="Genomic_DNA"/>
</dbReference>
<name>A0A6N2SKJ3_9ACTO</name>
<organism evidence="1">
    <name type="scientific">Schaalia odontolytica</name>
    <dbReference type="NCBI Taxonomy" id="1660"/>
    <lineage>
        <taxon>Bacteria</taxon>
        <taxon>Bacillati</taxon>
        <taxon>Actinomycetota</taxon>
        <taxon>Actinomycetes</taxon>
        <taxon>Actinomycetales</taxon>
        <taxon>Actinomycetaceae</taxon>
        <taxon>Schaalia</taxon>
    </lineage>
</organism>
<reference evidence="1" key="1">
    <citation type="submission" date="2019-11" db="EMBL/GenBank/DDBJ databases">
        <authorList>
            <person name="Feng L."/>
        </authorList>
    </citation>
    <scope>NUCLEOTIDE SEQUENCE</scope>
    <source>
        <strain evidence="1">AodontolyticusLFYP35</strain>
    </source>
</reference>
<protein>
    <recommendedName>
        <fullName evidence="2">EcsC family protein</fullName>
    </recommendedName>
</protein>
<gene>
    <name evidence="1" type="ORF">AOLFYP35_00896</name>
</gene>
<dbReference type="AlphaFoldDB" id="A0A6N2SKJ3"/>
<accession>A0A6N2SKJ3</accession>
<evidence type="ECO:0008006" key="2">
    <source>
        <dbReference type="Google" id="ProtNLM"/>
    </source>
</evidence>
<sequence>MSQEKEPLFSEEAAHGYQEDELLDAPVFEGELIEDDENDPLLSELSTEEGQEASVYAVFFLKKLVRIRGVRISREDFLRQELQKAHLSESQIEEAIATNPISAGIPQKRLDKLANDAISYETKKSTALSFVAGIPGGLAMLGTVPADLGQYYVHSLRIMQKLAYLYGWKEFLTDPEDVDDETIAQMGLFFGVMLGVAGAAESMRDFARMIVAPAIEKRVARKALMKGTWYPVVRKSLKVIGISVTKQGFTKTMSKILPLIGGVISGGMTFVSLQTQANRLKQHLRQLPPPATDGAEWKQANN</sequence>